<keyword evidence="1" id="KW-0472">Membrane</keyword>
<dbReference type="HOGENOM" id="CLU_695362_0_0_1"/>
<feature type="transmembrane region" description="Helical" evidence="1">
    <location>
        <begin position="132"/>
        <end position="153"/>
    </location>
</feature>
<accession>B8BUC8</accession>
<evidence type="ECO:0000256" key="1">
    <source>
        <dbReference type="SAM" id="Phobius"/>
    </source>
</evidence>
<evidence type="ECO:0000313" key="2">
    <source>
        <dbReference type="EMBL" id="EED95264.1"/>
    </source>
</evidence>
<feature type="transmembrane region" description="Helical" evidence="1">
    <location>
        <begin position="348"/>
        <end position="367"/>
    </location>
</feature>
<reference evidence="2 3" key="1">
    <citation type="journal article" date="2004" name="Science">
        <title>The genome of the diatom Thalassiosira pseudonana: ecology, evolution, and metabolism.</title>
        <authorList>
            <person name="Armbrust E.V."/>
            <person name="Berges J.A."/>
            <person name="Bowler C."/>
            <person name="Green B.R."/>
            <person name="Martinez D."/>
            <person name="Putnam N.H."/>
            <person name="Zhou S."/>
            <person name="Allen A.E."/>
            <person name="Apt K.E."/>
            <person name="Bechner M."/>
            <person name="Brzezinski M.A."/>
            <person name="Chaal B.K."/>
            <person name="Chiovitti A."/>
            <person name="Davis A.K."/>
            <person name="Demarest M.S."/>
            <person name="Detter J.C."/>
            <person name="Glavina T."/>
            <person name="Goodstein D."/>
            <person name="Hadi M.Z."/>
            <person name="Hellsten U."/>
            <person name="Hildebrand M."/>
            <person name="Jenkins B.D."/>
            <person name="Jurka J."/>
            <person name="Kapitonov V.V."/>
            <person name="Kroger N."/>
            <person name="Lau W.W."/>
            <person name="Lane T.W."/>
            <person name="Larimer F.W."/>
            <person name="Lippmeier J.C."/>
            <person name="Lucas S."/>
            <person name="Medina M."/>
            <person name="Montsant A."/>
            <person name="Obornik M."/>
            <person name="Parker M.S."/>
            <person name="Palenik B."/>
            <person name="Pazour G.J."/>
            <person name="Richardson P.M."/>
            <person name="Rynearson T.A."/>
            <person name="Saito M.A."/>
            <person name="Schwartz D.C."/>
            <person name="Thamatrakoln K."/>
            <person name="Valentin K."/>
            <person name="Vardi A."/>
            <person name="Wilkerson F.P."/>
            <person name="Rokhsar D.S."/>
        </authorList>
    </citation>
    <scope>NUCLEOTIDE SEQUENCE [LARGE SCALE GENOMIC DNA]</scope>
    <source>
        <strain evidence="2 3">CCMP1335</strain>
    </source>
</reference>
<feature type="transmembrane region" description="Helical" evidence="1">
    <location>
        <begin position="165"/>
        <end position="191"/>
    </location>
</feature>
<dbReference type="RefSeq" id="XP_002287821.1">
    <property type="nucleotide sequence ID" value="XM_002287785.1"/>
</dbReference>
<sequence length="379" mass="42245">MDAIVQFTRNALCTLKNFNILSDTFLYDANVTAHYYTFPEPLNQTTPLEVLISITQFYAFITVSAAGYKMMTTSGVLKLQLINRLLNISAKKEADNDNSKKKGKKEEAKAKAASEATARRLVAESLLKEGDAAARSFFIGFNVLAIGLSFFWLTANSYHVTSTDWIGGIQGLIHALTVAEVCLLVMLYYMVKDGAASIRRSFQMKQFASDITPSEVGNVTVEQYSWLVDGWSPFWAEGSSGSAMDVAAEEKMLEKEEEAVASRLGALSKNVGPDIAPRIRHESRIALFEGYREYVYLVLNFFAFYGYFASILVFYFDDESKQPEYIRALLLQLPNADADWLGNAVGDFMWTVEPILILGSPLIVKSMSSKKKESKEKVA</sequence>
<dbReference type="InParanoid" id="B8BUC8"/>
<protein>
    <submittedName>
        <fullName evidence="2">Uncharacterized protein</fullName>
    </submittedName>
</protein>
<dbReference type="PaxDb" id="35128-Thaps2435"/>
<gene>
    <name evidence="2" type="ORF">THAPSDRAFT_2435</name>
</gene>
<dbReference type="Proteomes" id="UP000001449">
    <property type="component" value="Chromosome 2"/>
</dbReference>
<keyword evidence="1" id="KW-1133">Transmembrane helix</keyword>
<keyword evidence="3" id="KW-1185">Reference proteome</keyword>
<reference evidence="2 3" key="2">
    <citation type="journal article" date="2008" name="Nature">
        <title>The Phaeodactylum genome reveals the evolutionary history of diatom genomes.</title>
        <authorList>
            <person name="Bowler C."/>
            <person name="Allen A.E."/>
            <person name="Badger J.H."/>
            <person name="Grimwood J."/>
            <person name="Jabbari K."/>
            <person name="Kuo A."/>
            <person name="Maheswari U."/>
            <person name="Martens C."/>
            <person name="Maumus F."/>
            <person name="Otillar R.P."/>
            <person name="Rayko E."/>
            <person name="Salamov A."/>
            <person name="Vandepoele K."/>
            <person name="Beszteri B."/>
            <person name="Gruber A."/>
            <person name="Heijde M."/>
            <person name="Katinka M."/>
            <person name="Mock T."/>
            <person name="Valentin K."/>
            <person name="Verret F."/>
            <person name="Berges J.A."/>
            <person name="Brownlee C."/>
            <person name="Cadoret J.P."/>
            <person name="Chiovitti A."/>
            <person name="Choi C.J."/>
            <person name="Coesel S."/>
            <person name="De Martino A."/>
            <person name="Detter J.C."/>
            <person name="Durkin C."/>
            <person name="Falciatore A."/>
            <person name="Fournet J."/>
            <person name="Haruta M."/>
            <person name="Huysman M.J."/>
            <person name="Jenkins B.D."/>
            <person name="Jiroutova K."/>
            <person name="Jorgensen R.E."/>
            <person name="Joubert Y."/>
            <person name="Kaplan A."/>
            <person name="Kroger N."/>
            <person name="Kroth P.G."/>
            <person name="La Roche J."/>
            <person name="Lindquist E."/>
            <person name="Lommer M."/>
            <person name="Martin-Jezequel V."/>
            <person name="Lopez P.J."/>
            <person name="Lucas S."/>
            <person name="Mangogna M."/>
            <person name="McGinnis K."/>
            <person name="Medlin L.K."/>
            <person name="Montsant A."/>
            <person name="Oudot-Le Secq M.P."/>
            <person name="Napoli C."/>
            <person name="Obornik M."/>
            <person name="Parker M.S."/>
            <person name="Petit J.L."/>
            <person name="Porcel B.M."/>
            <person name="Poulsen N."/>
            <person name="Robison M."/>
            <person name="Rychlewski L."/>
            <person name="Rynearson T.A."/>
            <person name="Schmutz J."/>
            <person name="Shapiro H."/>
            <person name="Siaut M."/>
            <person name="Stanley M."/>
            <person name="Sussman M.R."/>
            <person name="Taylor A.R."/>
            <person name="Vardi A."/>
            <person name="von Dassow P."/>
            <person name="Vyverman W."/>
            <person name="Willis A."/>
            <person name="Wyrwicz L.S."/>
            <person name="Rokhsar D.S."/>
            <person name="Weissenbach J."/>
            <person name="Armbrust E.V."/>
            <person name="Green B.R."/>
            <person name="Van de Peer Y."/>
            <person name="Grigoriev I.V."/>
        </authorList>
    </citation>
    <scope>NUCLEOTIDE SEQUENCE [LARGE SCALE GENOMIC DNA]</scope>
    <source>
        <strain evidence="2 3">CCMP1335</strain>
    </source>
</reference>
<dbReference type="OMA" id="VTSTDWI"/>
<dbReference type="eggNOG" id="ENOG502SE3V">
    <property type="taxonomic scope" value="Eukaryota"/>
</dbReference>
<keyword evidence="1" id="KW-0812">Transmembrane</keyword>
<feature type="transmembrane region" description="Helical" evidence="1">
    <location>
        <begin position="294"/>
        <end position="316"/>
    </location>
</feature>
<dbReference type="EMBL" id="CM000639">
    <property type="protein sequence ID" value="EED95264.1"/>
    <property type="molecule type" value="Genomic_DNA"/>
</dbReference>
<proteinExistence type="predicted"/>
<dbReference type="GeneID" id="7444630"/>
<dbReference type="KEGG" id="tps:THAPSDRAFT_2435"/>
<organism evidence="2 3">
    <name type="scientific">Thalassiosira pseudonana</name>
    <name type="common">Marine diatom</name>
    <name type="synonym">Cyclotella nana</name>
    <dbReference type="NCBI Taxonomy" id="35128"/>
    <lineage>
        <taxon>Eukaryota</taxon>
        <taxon>Sar</taxon>
        <taxon>Stramenopiles</taxon>
        <taxon>Ochrophyta</taxon>
        <taxon>Bacillariophyta</taxon>
        <taxon>Coscinodiscophyceae</taxon>
        <taxon>Thalassiosirophycidae</taxon>
        <taxon>Thalassiosirales</taxon>
        <taxon>Thalassiosiraceae</taxon>
        <taxon>Thalassiosira</taxon>
    </lineage>
</organism>
<evidence type="ECO:0000313" key="3">
    <source>
        <dbReference type="Proteomes" id="UP000001449"/>
    </source>
</evidence>
<name>B8BUC8_THAPS</name>
<dbReference type="AlphaFoldDB" id="B8BUC8"/>